<dbReference type="RefSeq" id="WP_082871348.1">
    <property type="nucleotide sequence ID" value="NZ_JABMCZ010000005.1"/>
</dbReference>
<dbReference type="Pfam" id="PF04075">
    <property type="entry name" value="F420H2_quin_red"/>
    <property type="match status" value="1"/>
</dbReference>
<feature type="compositionally biased region" description="Polar residues" evidence="3">
    <location>
        <begin position="1"/>
        <end position="18"/>
    </location>
</feature>
<organism evidence="4 5">
    <name type="scientific">Nocardia terpenica</name>
    <dbReference type="NCBI Taxonomy" id="455432"/>
    <lineage>
        <taxon>Bacteria</taxon>
        <taxon>Bacillati</taxon>
        <taxon>Actinomycetota</taxon>
        <taxon>Actinomycetes</taxon>
        <taxon>Mycobacteriales</taxon>
        <taxon>Nocardiaceae</taxon>
        <taxon>Nocardia</taxon>
    </lineage>
</organism>
<dbReference type="PANTHER" id="PTHR39428:SF1">
    <property type="entry name" value="F420H(2)-DEPENDENT QUINONE REDUCTASE RV1261C"/>
    <property type="match status" value="1"/>
</dbReference>
<feature type="region of interest" description="Disordered" evidence="3">
    <location>
        <begin position="1"/>
        <end position="27"/>
    </location>
</feature>
<comment type="similarity">
    <text evidence="1">Belongs to the F420H(2)-dependent quinone reductase family.</text>
</comment>
<evidence type="ECO:0008006" key="6">
    <source>
        <dbReference type="Google" id="ProtNLM"/>
    </source>
</evidence>
<sequence length="170" mass="18723">MSEIESTAGQSDQANFTDYTDPDAPWNQAWDQQGGIANWNDDVIREFRENAGTVGGAYAGGELILLTTLGAKSGKPHTTPLGALYRDDTLYVSSFLEDRYPAWWHNITANPQVTIELRDKTYQGTGKVLHAGDYDEFAAWVLANNSLLADFQSRVDRPIPLVVLTLDGEG</sequence>
<evidence type="ECO:0000256" key="2">
    <source>
        <dbReference type="ARBA" id="ARBA00049106"/>
    </source>
</evidence>
<dbReference type="AlphaFoldDB" id="A0A161XKM8"/>
<dbReference type="PANTHER" id="PTHR39428">
    <property type="entry name" value="F420H(2)-DEPENDENT QUINONE REDUCTASE RV1261C"/>
    <property type="match status" value="1"/>
</dbReference>
<dbReference type="InterPro" id="IPR012349">
    <property type="entry name" value="Split_barrel_FMN-bd"/>
</dbReference>
<proteinExistence type="inferred from homology"/>
<protein>
    <recommendedName>
        <fullName evidence="6">Nitroreductase family deazaflavin-dependent oxidoreductase</fullName>
    </recommendedName>
</protein>
<comment type="caution">
    <text evidence="4">The sequence shown here is derived from an EMBL/GenBank/DDBJ whole genome shotgun (WGS) entry which is preliminary data.</text>
</comment>
<dbReference type="EMBL" id="LWGR01000005">
    <property type="protein sequence ID" value="KZM74428.1"/>
    <property type="molecule type" value="Genomic_DNA"/>
</dbReference>
<dbReference type="Proteomes" id="UP000076512">
    <property type="component" value="Unassembled WGS sequence"/>
</dbReference>
<evidence type="ECO:0000313" key="4">
    <source>
        <dbReference type="EMBL" id="KZM74428.1"/>
    </source>
</evidence>
<reference evidence="4 5" key="1">
    <citation type="submission" date="2016-04" db="EMBL/GenBank/DDBJ databases">
        <authorList>
            <person name="Evans L.H."/>
            <person name="Alamgir A."/>
            <person name="Owens N."/>
            <person name="Weber N.D."/>
            <person name="Virtaneva K."/>
            <person name="Barbian K."/>
            <person name="Babar A."/>
            <person name="Rosenke K."/>
        </authorList>
    </citation>
    <scope>NUCLEOTIDE SEQUENCE [LARGE SCALE GENOMIC DNA]</scope>
    <source>
        <strain evidence="4 5">IFM 0406</strain>
    </source>
</reference>
<dbReference type="NCBIfam" id="TIGR00026">
    <property type="entry name" value="hi_GC_TIGR00026"/>
    <property type="match status" value="1"/>
</dbReference>
<keyword evidence="5" id="KW-1185">Reference proteome</keyword>
<dbReference type="InterPro" id="IPR004378">
    <property type="entry name" value="F420H2_quin_Rdtase"/>
</dbReference>
<dbReference type="GO" id="GO:0016491">
    <property type="term" value="F:oxidoreductase activity"/>
    <property type="evidence" value="ECO:0007669"/>
    <property type="project" value="InterPro"/>
</dbReference>
<evidence type="ECO:0000313" key="5">
    <source>
        <dbReference type="Proteomes" id="UP000076512"/>
    </source>
</evidence>
<evidence type="ECO:0000256" key="1">
    <source>
        <dbReference type="ARBA" id="ARBA00008710"/>
    </source>
</evidence>
<accession>A0A161XKM8</accession>
<gene>
    <name evidence="4" type="ORF">AWN90_25485</name>
</gene>
<dbReference type="GO" id="GO:0005886">
    <property type="term" value="C:plasma membrane"/>
    <property type="evidence" value="ECO:0007669"/>
    <property type="project" value="TreeGrafter"/>
</dbReference>
<dbReference type="SUPFAM" id="SSF50475">
    <property type="entry name" value="FMN-binding split barrel"/>
    <property type="match status" value="1"/>
</dbReference>
<dbReference type="STRING" id="455432.AWN90_25485"/>
<dbReference type="GO" id="GO:0070967">
    <property type="term" value="F:coenzyme F420 binding"/>
    <property type="evidence" value="ECO:0007669"/>
    <property type="project" value="TreeGrafter"/>
</dbReference>
<dbReference type="OrthoDB" id="8225825at2"/>
<evidence type="ECO:0000256" key="3">
    <source>
        <dbReference type="SAM" id="MobiDB-lite"/>
    </source>
</evidence>
<name>A0A161XKM8_9NOCA</name>
<dbReference type="Gene3D" id="2.30.110.10">
    <property type="entry name" value="Electron Transport, Fmn-binding Protein, Chain A"/>
    <property type="match status" value="1"/>
</dbReference>
<comment type="catalytic activity">
    <reaction evidence="2">
        <text>oxidized coenzyme F420-(gamma-L-Glu)(n) + a quinol + H(+) = reduced coenzyme F420-(gamma-L-Glu)(n) + a quinone</text>
        <dbReference type="Rhea" id="RHEA:39663"/>
        <dbReference type="Rhea" id="RHEA-COMP:12939"/>
        <dbReference type="Rhea" id="RHEA-COMP:14378"/>
        <dbReference type="ChEBI" id="CHEBI:15378"/>
        <dbReference type="ChEBI" id="CHEBI:24646"/>
        <dbReference type="ChEBI" id="CHEBI:132124"/>
        <dbReference type="ChEBI" id="CHEBI:133980"/>
        <dbReference type="ChEBI" id="CHEBI:139511"/>
    </reaction>
</comment>